<evidence type="ECO:0000256" key="4">
    <source>
        <dbReference type="ARBA" id="ARBA00023136"/>
    </source>
</evidence>
<reference evidence="9" key="1">
    <citation type="journal article" date="2023" name="Proc. Natl. Acad. Sci. U.S.A.">
        <title>Genomic and structural basis for evolution of tropane alkaloid biosynthesis.</title>
        <authorList>
            <person name="Wanga Y.-J."/>
            <person name="Taina T."/>
            <person name="Yua J.-Y."/>
            <person name="Lia J."/>
            <person name="Xua B."/>
            <person name="Chenc J."/>
            <person name="D'Auriad J.C."/>
            <person name="Huanga J.-P."/>
            <person name="Huanga S.-X."/>
        </authorList>
    </citation>
    <scope>NUCLEOTIDE SEQUENCE [LARGE SCALE GENOMIC DNA]</scope>
    <source>
        <strain evidence="9">cv. KIB-2019</strain>
    </source>
</reference>
<dbReference type="PROSITE" id="PS51257">
    <property type="entry name" value="PROKAR_LIPOPROTEIN"/>
    <property type="match status" value="1"/>
</dbReference>
<feature type="transmembrane region" description="Helical" evidence="6">
    <location>
        <begin position="160"/>
        <end position="181"/>
    </location>
</feature>
<feature type="transmembrane region" description="Helical" evidence="6">
    <location>
        <begin position="108"/>
        <end position="126"/>
    </location>
</feature>
<evidence type="ECO:0000313" key="9">
    <source>
        <dbReference type="Proteomes" id="UP001152561"/>
    </source>
</evidence>
<dbReference type="Proteomes" id="UP001152561">
    <property type="component" value="Unassembled WGS sequence"/>
</dbReference>
<dbReference type="InterPro" id="IPR036259">
    <property type="entry name" value="MFS_trans_sf"/>
</dbReference>
<proteinExistence type="inferred from homology"/>
<evidence type="ECO:0000256" key="2">
    <source>
        <dbReference type="ARBA" id="ARBA00022692"/>
    </source>
</evidence>
<feature type="transmembrane region" description="Helical" evidence="6">
    <location>
        <begin position="410"/>
        <end position="435"/>
    </location>
</feature>
<dbReference type="InterPro" id="IPR010658">
    <property type="entry name" value="Nodulin-like"/>
</dbReference>
<protein>
    <recommendedName>
        <fullName evidence="7">Nodulin-like domain-containing protein</fullName>
    </recommendedName>
</protein>
<comment type="similarity">
    <text evidence="5">Belongs to the major facilitator superfamily. Phosphate:H(+) symporter (TC 2.A.1.9) family.</text>
</comment>
<dbReference type="AlphaFoldDB" id="A0A9Q1MDB0"/>
<evidence type="ECO:0000259" key="7">
    <source>
        <dbReference type="Pfam" id="PF06813"/>
    </source>
</evidence>
<keyword evidence="9" id="KW-1185">Reference proteome</keyword>
<evidence type="ECO:0000313" key="8">
    <source>
        <dbReference type="EMBL" id="KAJ8554020.1"/>
    </source>
</evidence>
<comment type="subcellular location">
    <subcellularLocation>
        <location evidence="1">Membrane</location>
        <topology evidence="1">Multi-pass membrane protein</topology>
    </subcellularLocation>
</comment>
<organism evidence="8 9">
    <name type="scientific">Anisodus acutangulus</name>
    <dbReference type="NCBI Taxonomy" id="402998"/>
    <lineage>
        <taxon>Eukaryota</taxon>
        <taxon>Viridiplantae</taxon>
        <taxon>Streptophyta</taxon>
        <taxon>Embryophyta</taxon>
        <taxon>Tracheophyta</taxon>
        <taxon>Spermatophyta</taxon>
        <taxon>Magnoliopsida</taxon>
        <taxon>eudicotyledons</taxon>
        <taxon>Gunneridae</taxon>
        <taxon>Pentapetalae</taxon>
        <taxon>asterids</taxon>
        <taxon>lamiids</taxon>
        <taxon>Solanales</taxon>
        <taxon>Solanaceae</taxon>
        <taxon>Solanoideae</taxon>
        <taxon>Hyoscyameae</taxon>
        <taxon>Anisodus</taxon>
    </lineage>
</organism>
<feature type="transmembrane region" description="Helical" evidence="6">
    <location>
        <begin position="467"/>
        <end position="494"/>
    </location>
</feature>
<feature type="transmembrane region" description="Helical" evidence="6">
    <location>
        <begin position="16"/>
        <end position="41"/>
    </location>
</feature>
<dbReference type="SUPFAM" id="SSF103473">
    <property type="entry name" value="MFS general substrate transporter"/>
    <property type="match status" value="1"/>
</dbReference>
<feature type="domain" description="Nodulin-like" evidence="7">
    <location>
        <begin position="15"/>
        <end position="151"/>
    </location>
</feature>
<dbReference type="PANTHER" id="PTHR21576:SF44">
    <property type="entry name" value="MAJOR FACILITATOR SUPERFAMILY PROTEIN"/>
    <property type="match status" value="1"/>
</dbReference>
<sequence>MVQVSEKISAFLNDRWLVFVAWMWVQSCSGIGYLFGSISPVIKSGMGYNQRQVALLGVAKDLGDAIGFLAGSLCEVLPIWAVLFIGVVQNFVGYGLVWLVVAHKLPALPLWVDFSFLQLCVLIFIGTNGETYFNTGALVSCVQNFPKSRVYAMFNFPDQASLVFMVAVGPSIVITAVMFLVRPVGGHKQVRSSDHSSFLFTYSICVILAAYLASGYYSYFFGFLLWTKTSFGGEPSSVLPEPEKQESSRMGSFILSLSEAEDDKSPEVETLPPSERQKRIVHLQAKLFQAAAEGAVRVKRRKGPRRGEDFTLLQALVKADFWLIFISLVLASGFGLTSLGYANTHVFVSMISIWNFLGRVAGGYFSENIVKYYAYPRPVAMAAVQDSAMEHTGLLYQLQSKLFGLKSFSALYNSLTLASPAGSLIFSDVIASGIYDYQAKQQHEHQVQGSELGPGVPLLKDDYLTCYGSICYSLTMGIMSGLCIIAFILSLIVVHRTKRVNGKKKFFCVEIQHRLTLYGSPLLPFIGFEESKTILLHN</sequence>
<keyword evidence="4 6" id="KW-0472">Membrane</keyword>
<gene>
    <name evidence="8" type="ORF">K7X08_024698</name>
</gene>
<feature type="transmembrane region" description="Helical" evidence="6">
    <location>
        <begin position="79"/>
        <end position="101"/>
    </location>
</feature>
<dbReference type="OrthoDB" id="410267at2759"/>
<comment type="caution">
    <text evidence="8">The sequence shown here is derived from an EMBL/GenBank/DDBJ whole genome shotgun (WGS) entry which is preliminary data.</text>
</comment>
<accession>A0A9Q1MDB0</accession>
<name>A0A9Q1MDB0_9SOLA</name>
<keyword evidence="3 6" id="KW-1133">Transmembrane helix</keyword>
<keyword evidence="2 6" id="KW-0812">Transmembrane</keyword>
<feature type="transmembrane region" description="Helical" evidence="6">
    <location>
        <begin position="202"/>
        <end position="226"/>
    </location>
</feature>
<evidence type="ECO:0000256" key="5">
    <source>
        <dbReference type="ARBA" id="ARBA00044504"/>
    </source>
</evidence>
<dbReference type="Pfam" id="PF06813">
    <property type="entry name" value="Nodulin-like"/>
    <property type="match status" value="1"/>
</dbReference>
<evidence type="ECO:0000256" key="1">
    <source>
        <dbReference type="ARBA" id="ARBA00004141"/>
    </source>
</evidence>
<feature type="transmembrane region" description="Helical" evidence="6">
    <location>
        <begin position="321"/>
        <end position="342"/>
    </location>
</feature>
<dbReference type="GO" id="GO:0016020">
    <property type="term" value="C:membrane"/>
    <property type="evidence" value="ECO:0007669"/>
    <property type="project" value="UniProtKB-SubCell"/>
</dbReference>
<evidence type="ECO:0000256" key="6">
    <source>
        <dbReference type="SAM" id="Phobius"/>
    </source>
</evidence>
<dbReference type="EMBL" id="JAJAGQ010000009">
    <property type="protein sequence ID" value="KAJ8554020.1"/>
    <property type="molecule type" value="Genomic_DNA"/>
</dbReference>
<dbReference type="PANTHER" id="PTHR21576">
    <property type="entry name" value="UNCHARACTERIZED NODULIN-LIKE PROTEIN"/>
    <property type="match status" value="1"/>
</dbReference>
<evidence type="ECO:0000256" key="3">
    <source>
        <dbReference type="ARBA" id="ARBA00022989"/>
    </source>
</evidence>